<keyword evidence="1" id="KW-0802">TPR repeat</keyword>
<evidence type="ECO:0000313" key="2">
    <source>
        <dbReference type="EMBL" id="SDN96012.1"/>
    </source>
</evidence>
<gene>
    <name evidence="2" type="ORF">SAMN05192576_3085</name>
</gene>
<keyword evidence="3" id="KW-1185">Reference proteome</keyword>
<dbReference type="Gene3D" id="1.25.40.10">
    <property type="entry name" value="Tetratricopeptide repeat domain"/>
    <property type="match status" value="1"/>
</dbReference>
<evidence type="ECO:0000256" key="1">
    <source>
        <dbReference type="PROSITE-ProRule" id="PRU00339"/>
    </source>
</evidence>
<accession>A0A1H0FNA0</accession>
<dbReference type="EMBL" id="FNIC01000005">
    <property type="protein sequence ID" value="SDN96012.1"/>
    <property type="molecule type" value="Genomic_DNA"/>
</dbReference>
<dbReference type="SUPFAM" id="SSF48452">
    <property type="entry name" value="TPR-like"/>
    <property type="match status" value="2"/>
</dbReference>
<sequence length="238" mass="26405">MLDVSEMWDFDDPKKSESRFRNAIPGAGRRDQQLLMTQLARAVGLQGRYDDGLALLDVTQAPDPEIGAWVHLERGRILRSSGSPGKARPEFEAAVRDSVGSDALHIDALHMLALVAEPEEQGALHEEALRIARSSREPRARDWDASLLNNIGMAHADAGEWRDALASFEIALSSRERQGDAARTRVARWMVAWAMRNLGHTVEALAIQRMLKAELVAIGEVDPYVDEEIALLEKAPRK</sequence>
<dbReference type="InterPro" id="IPR019734">
    <property type="entry name" value="TPR_rpt"/>
</dbReference>
<protein>
    <submittedName>
        <fullName evidence="2">Tetratricopeptide repeat-containing protein</fullName>
    </submittedName>
</protein>
<dbReference type="STRING" id="1005944.SAMN05192576_3085"/>
<dbReference type="PROSITE" id="PS50005">
    <property type="entry name" value="TPR"/>
    <property type="match status" value="1"/>
</dbReference>
<dbReference type="AlphaFoldDB" id="A0A1H0FNA0"/>
<dbReference type="InterPro" id="IPR011990">
    <property type="entry name" value="TPR-like_helical_dom_sf"/>
</dbReference>
<feature type="repeat" description="TPR" evidence="1">
    <location>
        <begin position="145"/>
        <end position="178"/>
    </location>
</feature>
<evidence type="ECO:0000313" key="3">
    <source>
        <dbReference type="Proteomes" id="UP000199004"/>
    </source>
</evidence>
<reference evidence="2 3" key="1">
    <citation type="submission" date="2016-10" db="EMBL/GenBank/DDBJ databases">
        <authorList>
            <person name="de Groot N.N."/>
        </authorList>
    </citation>
    <scope>NUCLEOTIDE SEQUENCE [LARGE SCALE GENOMIC DNA]</scope>
    <source>
        <strain evidence="2 3">CGMCC 1.11147</strain>
    </source>
</reference>
<name>A0A1H0FNA0_9ACTN</name>
<dbReference type="OrthoDB" id="3777470at2"/>
<dbReference type="Proteomes" id="UP000199004">
    <property type="component" value="Unassembled WGS sequence"/>
</dbReference>
<dbReference type="RefSeq" id="WP_143016213.1">
    <property type="nucleotide sequence ID" value="NZ_BKAE01000018.1"/>
</dbReference>
<organism evidence="2 3">
    <name type="scientific">Nocardioides szechwanensis</name>
    <dbReference type="NCBI Taxonomy" id="1005944"/>
    <lineage>
        <taxon>Bacteria</taxon>
        <taxon>Bacillati</taxon>
        <taxon>Actinomycetota</taxon>
        <taxon>Actinomycetes</taxon>
        <taxon>Propionibacteriales</taxon>
        <taxon>Nocardioidaceae</taxon>
        <taxon>Nocardioides</taxon>
    </lineage>
</organism>
<proteinExistence type="predicted"/>